<evidence type="ECO:0000259" key="3">
    <source>
        <dbReference type="Pfam" id="PF07589"/>
    </source>
</evidence>
<dbReference type="NCBIfam" id="NF035944">
    <property type="entry name" value="PEPxxWA-CTERM"/>
    <property type="match status" value="1"/>
</dbReference>
<reference evidence="4 5" key="1">
    <citation type="submission" date="2015-04" db="EMBL/GenBank/DDBJ databases">
        <title>Whole genome shotgun sequence of Sphingomonas changbaiensis NBRC 104936.</title>
        <authorList>
            <person name="Katano-Makiyama Y."/>
            <person name="Hosoyama A."/>
            <person name="Hashimoto M."/>
            <person name="Noguchi M."/>
            <person name="Tsuchikane K."/>
            <person name="Ohji S."/>
            <person name="Yamazoe A."/>
            <person name="Ichikawa N."/>
            <person name="Kimura A."/>
            <person name="Fujita N."/>
        </authorList>
    </citation>
    <scope>NUCLEOTIDE SEQUENCE [LARGE SCALE GENOMIC DNA]</scope>
    <source>
        <strain evidence="4 5">NBRC 104936</strain>
    </source>
</reference>
<comment type="caution">
    <text evidence="4">The sequence shown here is derived from an EMBL/GenBank/DDBJ whole genome shotgun (WGS) entry which is preliminary data.</text>
</comment>
<proteinExistence type="predicted"/>
<evidence type="ECO:0000313" key="4">
    <source>
        <dbReference type="EMBL" id="GAO39541.1"/>
    </source>
</evidence>
<dbReference type="AlphaFoldDB" id="A0A0E9MQ35"/>
<feature type="domain" description="Ice-binding protein C-terminal" evidence="3">
    <location>
        <begin position="261"/>
        <end position="284"/>
    </location>
</feature>
<organism evidence="4 5">
    <name type="scientific">Sphingomonas changbaiensis NBRC 104936</name>
    <dbReference type="NCBI Taxonomy" id="1219043"/>
    <lineage>
        <taxon>Bacteria</taxon>
        <taxon>Pseudomonadati</taxon>
        <taxon>Pseudomonadota</taxon>
        <taxon>Alphaproteobacteria</taxon>
        <taxon>Sphingomonadales</taxon>
        <taxon>Sphingomonadaceae</taxon>
        <taxon>Sphingomonas</taxon>
    </lineage>
</organism>
<dbReference type="Pfam" id="PF07589">
    <property type="entry name" value="PEP-CTERM"/>
    <property type="match status" value="1"/>
</dbReference>
<accession>A0A0E9MQ35</accession>
<feature type="chain" id="PRO_5002429286" description="Ice-binding protein C-terminal domain-containing protein" evidence="2">
    <location>
        <begin position="39"/>
        <end position="292"/>
    </location>
</feature>
<dbReference type="STRING" id="1219043.SCH01S_33_00280"/>
<feature type="signal peptide" evidence="2">
    <location>
        <begin position="1"/>
        <end position="38"/>
    </location>
</feature>
<dbReference type="NCBIfam" id="TIGR02595">
    <property type="entry name" value="PEP_CTERM"/>
    <property type="match status" value="1"/>
</dbReference>
<keyword evidence="5" id="KW-1185">Reference proteome</keyword>
<dbReference type="EMBL" id="BBWU01000033">
    <property type="protein sequence ID" value="GAO39541.1"/>
    <property type="molecule type" value="Genomic_DNA"/>
</dbReference>
<dbReference type="InterPro" id="IPR013424">
    <property type="entry name" value="Ice-binding_C"/>
</dbReference>
<sequence length="292" mass="31058">MTIRFTVGREGSRPAALMTSKLLLASAALILTSGPALAHPQQFHTTFTALNKDAPLNKVGLNPHASAQVTYNHDDDSLHVLIQGTGFEPGIPHVAHIHGNLVNPMTTGSGALDSFTPTSAQDVDHDGFIELFEGLTRYGPILFDFENIDSNMDGTINYDQTFNLRDPNAPFGFINPLDPSQGRYGITDLVGLSFNQLALREMVIHGLVVPPGVGIDNPNQNPPTDDEINGHSSFAPDPGPGGEFGHTIVFPVASGELVAGVPEPATWALMIAGFGLVGAAGRRRQRVSVRAL</sequence>
<evidence type="ECO:0000313" key="5">
    <source>
        <dbReference type="Proteomes" id="UP000033202"/>
    </source>
</evidence>
<evidence type="ECO:0000256" key="1">
    <source>
        <dbReference type="SAM" id="MobiDB-lite"/>
    </source>
</evidence>
<dbReference type="Proteomes" id="UP000033202">
    <property type="component" value="Unassembled WGS sequence"/>
</dbReference>
<protein>
    <recommendedName>
        <fullName evidence="3">Ice-binding protein C-terminal domain-containing protein</fullName>
    </recommendedName>
</protein>
<name>A0A0E9MQ35_9SPHN</name>
<gene>
    <name evidence="4" type="ORF">SCH01S_33_00280</name>
</gene>
<feature type="region of interest" description="Disordered" evidence="1">
    <location>
        <begin position="217"/>
        <end position="240"/>
    </location>
</feature>
<keyword evidence="2" id="KW-0732">Signal</keyword>
<evidence type="ECO:0000256" key="2">
    <source>
        <dbReference type="SAM" id="SignalP"/>
    </source>
</evidence>